<proteinExistence type="predicted"/>
<dbReference type="Proteomes" id="UP001500556">
    <property type="component" value="Unassembled WGS sequence"/>
</dbReference>
<reference evidence="2" key="1">
    <citation type="journal article" date="2019" name="Int. J. Syst. Evol. Microbiol.">
        <title>The Global Catalogue of Microorganisms (GCM) 10K type strain sequencing project: providing services to taxonomists for standard genome sequencing and annotation.</title>
        <authorList>
            <consortium name="The Broad Institute Genomics Platform"/>
            <consortium name="The Broad Institute Genome Sequencing Center for Infectious Disease"/>
            <person name="Wu L."/>
            <person name="Ma J."/>
        </authorList>
    </citation>
    <scope>NUCLEOTIDE SEQUENCE [LARGE SCALE GENOMIC DNA]</scope>
    <source>
        <strain evidence="2">JCM 18961</strain>
    </source>
</reference>
<sequence length="240" mass="25513">MAALTPITTDLLVVNQGINIDIESIAPVQGFTADAYDVANMTITATVSSPAEQSYRLVLAADVEAGTSAFARVVSGTTKQFKKPATFKRIVKREAEIIRPVLAKAGIVLDPAGNEKKQLEAHAAHYKVADLTIPAGQHVIRIHASQKLNAVDGNLRRYTFVMYAPQLSLAPVGNVRLGATVVFPLDHTATVDTPVVEPMPGQPGVNLVGGGDTPVQVGAQRAFGWAFQADPKITVSYTYP</sequence>
<accession>A0ABP8XUH5</accession>
<gene>
    <name evidence="1" type="ORF">GCM10025782_07270</name>
</gene>
<protein>
    <submittedName>
        <fullName evidence="1">Uncharacterized protein</fullName>
    </submittedName>
</protein>
<evidence type="ECO:0000313" key="2">
    <source>
        <dbReference type="Proteomes" id="UP001500556"/>
    </source>
</evidence>
<dbReference type="EMBL" id="BAABLO010000001">
    <property type="protein sequence ID" value="GAA4713584.1"/>
    <property type="molecule type" value="Genomic_DNA"/>
</dbReference>
<organism evidence="1 2">
    <name type="scientific">Pedococcus ginsenosidimutans</name>
    <dbReference type="NCBI Taxonomy" id="490570"/>
    <lineage>
        <taxon>Bacteria</taxon>
        <taxon>Bacillati</taxon>
        <taxon>Actinomycetota</taxon>
        <taxon>Actinomycetes</taxon>
        <taxon>Micrococcales</taxon>
        <taxon>Intrasporangiaceae</taxon>
        <taxon>Pedococcus</taxon>
    </lineage>
</organism>
<comment type="caution">
    <text evidence="1">The sequence shown here is derived from an EMBL/GenBank/DDBJ whole genome shotgun (WGS) entry which is preliminary data.</text>
</comment>
<name>A0ABP8XUH5_9MICO</name>
<keyword evidence="2" id="KW-1185">Reference proteome</keyword>
<evidence type="ECO:0000313" key="1">
    <source>
        <dbReference type="EMBL" id="GAA4713584.1"/>
    </source>
</evidence>
<dbReference type="RefSeq" id="WP_345501250.1">
    <property type="nucleotide sequence ID" value="NZ_BAABLO010000001.1"/>
</dbReference>